<dbReference type="Gene3D" id="1.20.1440.40">
    <property type="entry name" value="YqcC-like"/>
    <property type="match status" value="1"/>
</dbReference>
<evidence type="ECO:0000313" key="3">
    <source>
        <dbReference type="Proteomes" id="UP000032487"/>
    </source>
</evidence>
<gene>
    <name evidence="2" type="ORF">UF78_17135</name>
</gene>
<dbReference type="Pfam" id="PF04287">
    <property type="entry name" value="DUF446"/>
    <property type="match status" value="1"/>
</dbReference>
<dbReference type="Proteomes" id="UP000032487">
    <property type="component" value="Unassembled WGS sequence"/>
</dbReference>
<dbReference type="PIRSF" id="PIRSF006257">
    <property type="entry name" value="UCP006257"/>
    <property type="match status" value="1"/>
</dbReference>
<dbReference type="SUPFAM" id="SSF158452">
    <property type="entry name" value="YqcC-like"/>
    <property type="match status" value="1"/>
</dbReference>
<proteinExistence type="predicted"/>
<evidence type="ECO:0000259" key="1">
    <source>
        <dbReference type="Pfam" id="PF04287"/>
    </source>
</evidence>
<dbReference type="EMBL" id="JYHV01000034">
    <property type="protein sequence ID" value="KJH79978.1"/>
    <property type="molecule type" value="Genomic_DNA"/>
</dbReference>
<dbReference type="PANTHER" id="PTHR39586">
    <property type="entry name" value="CYTOPLASMIC PROTEIN-RELATED"/>
    <property type="match status" value="1"/>
</dbReference>
<comment type="caution">
    <text evidence="2">The sequence shown here is derived from an EMBL/GenBank/DDBJ whole genome shotgun (WGS) entry which is preliminary data.</text>
</comment>
<accession>A0A0D9AG46</accession>
<dbReference type="GO" id="GO:0044010">
    <property type="term" value="P:single-species biofilm formation"/>
    <property type="evidence" value="ECO:0007669"/>
    <property type="project" value="TreeGrafter"/>
</dbReference>
<name>A0A0D9AG46_STUST</name>
<organism evidence="2 3">
    <name type="scientific">Stutzerimonas stutzeri</name>
    <name type="common">Pseudomonas stutzeri</name>
    <dbReference type="NCBI Taxonomy" id="316"/>
    <lineage>
        <taxon>Bacteria</taxon>
        <taxon>Pseudomonadati</taxon>
        <taxon>Pseudomonadota</taxon>
        <taxon>Gammaproteobacteria</taxon>
        <taxon>Pseudomonadales</taxon>
        <taxon>Pseudomonadaceae</taxon>
        <taxon>Stutzerimonas</taxon>
    </lineage>
</organism>
<reference evidence="2 3" key="1">
    <citation type="submission" date="2015-02" db="EMBL/GenBank/DDBJ databases">
        <title>Draft genome sequence of Pseudomonas stutzeri NT0128 isolated from wheat (Triticum turgidum) rhizosphere.</title>
        <authorList>
            <person name="Tovi N."/>
            <person name="Frenk S."/>
            <person name="Hadar Y."/>
            <person name="Minz D."/>
        </authorList>
    </citation>
    <scope>NUCLEOTIDE SEQUENCE [LARGE SCALE GENOMIC DNA]</scope>
    <source>
        <strain evidence="2 3">NT0128</strain>
    </source>
</reference>
<dbReference type="AlphaFoldDB" id="A0A0D9AG46"/>
<dbReference type="PATRIC" id="fig|316.101.peg.2301"/>
<dbReference type="InterPro" id="IPR036814">
    <property type="entry name" value="YqcC-like_sf"/>
</dbReference>
<protein>
    <submittedName>
        <fullName evidence="2">Pseudouridine synthase</fullName>
    </submittedName>
</protein>
<dbReference type="PANTHER" id="PTHR39586:SF1">
    <property type="entry name" value="CYTOPLASMIC PROTEIN"/>
    <property type="match status" value="1"/>
</dbReference>
<feature type="domain" description="YqcC-like" evidence="1">
    <location>
        <begin position="8"/>
        <end position="103"/>
    </location>
</feature>
<dbReference type="InterPro" id="IPR007384">
    <property type="entry name" value="UCP006257"/>
</dbReference>
<dbReference type="InterPro" id="IPR023376">
    <property type="entry name" value="YqcC-like_dom"/>
</dbReference>
<evidence type="ECO:0000313" key="2">
    <source>
        <dbReference type="EMBL" id="KJH79978.1"/>
    </source>
</evidence>
<dbReference type="OrthoDB" id="8794567at2"/>
<dbReference type="RefSeq" id="WP_045163427.1">
    <property type="nucleotide sequence ID" value="NZ_JYHV01000034.1"/>
</dbReference>
<sequence length="110" mass="12555">MDRRVAELADQLLLIERELRVHDLWASSPPDAQALASQEPFCVDTLSFEQWLQWIFLPRMKVILERDEGLPTVSGILAMAEVVYRGRSQQMAGLLQALETFDLLISRGDK</sequence>